<accession>A0A6I2KY34</accession>
<keyword evidence="1" id="KW-0472">Membrane</keyword>
<organism evidence="2 3">
    <name type="scientific">Duganella guangzhouensis</name>
    <dbReference type="NCBI Taxonomy" id="2666084"/>
    <lineage>
        <taxon>Bacteria</taxon>
        <taxon>Pseudomonadati</taxon>
        <taxon>Pseudomonadota</taxon>
        <taxon>Betaproteobacteria</taxon>
        <taxon>Burkholderiales</taxon>
        <taxon>Oxalobacteraceae</taxon>
        <taxon>Telluria group</taxon>
        <taxon>Duganella</taxon>
    </lineage>
</organism>
<sequence>MLSPIIYRMPAMKTVHIPAVNPRYWTAITLASICGTNLGDLYAHTTHLGIMQGLLILCVIAAAVFAAERADQRVHEAYYWLVILIIRTGATNIADYLAFRVHIPMPVLIVGLAAALAMLAWRTRRDAATASVPNTDAAYWIAMLIAGVFGTVSGDALSHLIGQGYASICLSLLLAAVLWWNPGAGAYWLIVATARTAGTAIGDWLAENQLMNIGLPLCTLITVCVFASVLFYSPSVARARMQ</sequence>
<proteinExistence type="predicted"/>
<reference evidence="2 3" key="1">
    <citation type="submission" date="2019-11" db="EMBL/GenBank/DDBJ databases">
        <title>Novel species isolated from a subtropical stream in China.</title>
        <authorList>
            <person name="Lu H."/>
        </authorList>
    </citation>
    <scope>NUCLEOTIDE SEQUENCE [LARGE SCALE GENOMIC DNA]</scope>
    <source>
        <strain evidence="2 3">FT80W</strain>
    </source>
</reference>
<feature type="transmembrane region" description="Helical" evidence="1">
    <location>
        <begin position="103"/>
        <end position="121"/>
    </location>
</feature>
<comment type="caution">
    <text evidence="2">The sequence shown here is derived from an EMBL/GenBank/DDBJ whole genome shotgun (WGS) entry which is preliminary data.</text>
</comment>
<feature type="transmembrane region" description="Helical" evidence="1">
    <location>
        <begin position="160"/>
        <end position="180"/>
    </location>
</feature>
<keyword evidence="1" id="KW-0812">Transmembrane</keyword>
<evidence type="ECO:0000256" key="1">
    <source>
        <dbReference type="SAM" id="Phobius"/>
    </source>
</evidence>
<keyword evidence="3" id="KW-1185">Reference proteome</keyword>
<keyword evidence="1" id="KW-1133">Transmembrane helix</keyword>
<evidence type="ECO:0000313" key="3">
    <source>
        <dbReference type="Proteomes" id="UP000433309"/>
    </source>
</evidence>
<dbReference type="AlphaFoldDB" id="A0A6I2KY34"/>
<dbReference type="Pfam" id="PF03988">
    <property type="entry name" value="DUF347"/>
    <property type="match status" value="2"/>
</dbReference>
<feature type="transmembrane region" description="Helical" evidence="1">
    <location>
        <begin position="212"/>
        <end position="232"/>
    </location>
</feature>
<feature type="transmembrane region" description="Helical" evidence="1">
    <location>
        <begin position="48"/>
        <end position="66"/>
    </location>
</feature>
<name>A0A6I2KY34_9BURK</name>
<dbReference type="InterPro" id="IPR007136">
    <property type="entry name" value="DUF347"/>
</dbReference>
<protein>
    <submittedName>
        <fullName evidence="2">Uncharacterized protein</fullName>
    </submittedName>
</protein>
<dbReference type="EMBL" id="WKJK01000003">
    <property type="protein sequence ID" value="MRW89897.1"/>
    <property type="molecule type" value="Genomic_DNA"/>
</dbReference>
<dbReference type="Proteomes" id="UP000433309">
    <property type="component" value="Unassembled WGS sequence"/>
</dbReference>
<gene>
    <name evidence="2" type="ORF">GJ699_07875</name>
</gene>
<feature type="transmembrane region" description="Helical" evidence="1">
    <location>
        <begin position="137"/>
        <end position="154"/>
    </location>
</feature>
<evidence type="ECO:0000313" key="2">
    <source>
        <dbReference type="EMBL" id="MRW89897.1"/>
    </source>
</evidence>